<dbReference type="OrthoDB" id="5640008at2"/>
<organism evidence="1 2">
    <name type="scientific">Legionella quinlivanii</name>
    <dbReference type="NCBI Taxonomy" id="45073"/>
    <lineage>
        <taxon>Bacteria</taxon>
        <taxon>Pseudomonadati</taxon>
        <taxon>Pseudomonadota</taxon>
        <taxon>Gammaproteobacteria</taxon>
        <taxon>Legionellales</taxon>
        <taxon>Legionellaceae</taxon>
        <taxon>Legionella</taxon>
    </lineage>
</organism>
<comment type="caution">
    <text evidence="1">The sequence shown here is derived from an EMBL/GenBank/DDBJ whole genome shotgun (WGS) entry which is preliminary data.</text>
</comment>
<proteinExistence type="predicted"/>
<evidence type="ECO:0000313" key="1">
    <source>
        <dbReference type="EMBL" id="KTD48083.1"/>
    </source>
</evidence>
<dbReference type="PATRIC" id="fig|45073.5.peg.2241"/>
<protein>
    <submittedName>
        <fullName evidence="1">Uncharacterized protein</fullName>
    </submittedName>
</protein>
<name>A0A0W0XV57_9GAMM</name>
<reference evidence="1 2" key="1">
    <citation type="submission" date="2015-11" db="EMBL/GenBank/DDBJ databases">
        <title>Genomic analysis of 38 Legionella species identifies large and diverse effector repertoires.</title>
        <authorList>
            <person name="Burstein D."/>
            <person name="Amaro F."/>
            <person name="Zusman T."/>
            <person name="Lifshitz Z."/>
            <person name="Cohen O."/>
            <person name="Gilbert J.A."/>
            <person name="Pupko T."/>
            <person name="Shuman H.A."/>
            <person name="Segal G."/>
        </authorList>
    </citation>
    <scope>NUCLEOTIDE SEQUENCE [LARGE SCALE GENOMIC DNA]</scope>
    <source>
        <strain evidence="1 2">CDC#1442-AUS-E</strain>
    </source>
</reference>
<keyword evidence="2" id="KW-1185">Reference proteome</keyword>
<dbReference type="EMBL" id="LNYS01000016">
    <property type="protein sequence ID" value="KTD48083.1"/>
    <property type="molecule type" value="Genomic_DNA"/>
</dbReference>
<sequence>MPDHFTSQILDKYKLFSMPQVEIEQSLYDKLIAFGFNRSILNQWHPPYNSPRRMLERHIDVLIYLREQGVSAQQSIVEINSLNTYEAWGVRLLYSSGLRGENIRELKNHFRTLYPEADFYEQIVNALQDLIELQKLTVSDAIEEIKKMDVEQMISCFSID</sequence>
<dbReference type="RefSeq" id="WP_058508221.1">
    <property type="nucleotide sequence ID" value="NZ_CAAAIK010000043.1"/>
</dbReference>
<dbReference type="Proteomes" id="UP000054618">
    <property type="component" value="Unassembled WGS sequence"/>
</dbReference>
<accession>A0A0W0XV57</accession>
<evidence type="ECO:0000313" key="2">
    <source>
        <dbReference type="Proteomes" id="UP000054618"/>
    </source>
</evidence>
<gene>
    <name evidence="1" type="ORF">Lqui_2125</name>
</gene>
<dbReference type="AlphaFoldDB" id="A0A0W0XV57"/>